<evidence type="ECO:0000256" key="6">
    <source>
        <dbReference type="PROSITE-ProRule" id="PRU01016"/>
    </source>
</evidence>
<dbReference type="SUPFAM" id="SSF53335">
    <property type="entry name" value="S-adenosyl-L-methionine-dependent methyltransferases"/>
    <property type="match status" value="1"/>
</dbReference>
<accession>A0ABW3TP13</accession>
<evidence type="ECO:0000256" key="1">
    <source>
        <dbReference type="ARBA" id="ARBA00011975"/>
    </source>
</evidence>
<dbReference type="GO" id="GO:0032259">
    <property type="term" value="P:methylation"/>
    <property type="evidence" value="ECO:0007669"/>
    <property type="project" value="UniProtKB-KW"/>
</dbReference>
<sequence length="391" mass="42538">MTSRTLDPTVKPDEATDLYDVKRLAALLNVKQATVRSMRARAQLPEPTSTDINGGAVWAREIVDSFFAQDTGNGSVVSAIVNPELPKVIDLFSGCGGMSLGFQLAGFDVLEGFDNWKCAVDTYSKNLGHDATLLDLGDVDATIRALERYEGDGEFPAIIGGPPCQDFSSAGTRVEGARADLTEKFAAVIERFQPPFFVMENVARAEHAAAFKRAVAVMEAAGYTVNKVVLDASLCGVPQKRKRLITIGTKEPATTAAIFEWFTENKSEKPMTVRDWFGKRLGTSTYYRHPRSYARRGVFSIDEPSPTVRGVNRPIPAGYPGHPGDVAPVSQTRPLTTAERAEIQTFPRGYKWVASRTDTEQMIGNAVPVRLAKFVAEGIADAISGNDARDE</sequence>
<comment type="caution">
    <text evidence="8">The sequence shown here is derived from an EMBL/GenBank/DDBJ whole genome shotgun (WGS) entry which is preliminary data.</text>
</comment>
<dbReference type="Gene3D" id="3.40.50.150">
    <property type="entry name" value="Vaccinia Virus protein VP39"/>
    <property type="match status" value="1"/>
</dbReference>
<dbReference type="Pfam" id="PF00145">
    <property type="entry name" value="DNA_methylase"/>
    <property type="match status" value="1"/>
</dbReference>
<dbReference type="Gene3D" id="3.90.120.10">
    <property type="entry name" value="DNA Methylase, subunit A, domain 2"/>
    <property type="match status" value="1"/>
</dbReference>
<evidence type="ECO:0000256" key="5">
    <source>
        <dbReference type="ARBA" id="ARBA00022747"/>
    </source>
</evidence>
<dbReference type="PANTHER" id="PTHR10629">
    <property type="entry name" value="CYTOSINE-SPECIFIC METHYLTRANSFERASE"/>
    <property type="match status" value="1"/>
</dbReference>
<dbReference type="Proteomes" id="UP001597181">
    <property type="component" value="Unassembled WGS sequence"/>
</dbReference>
<keyword evidence="2 6" id="KW-0489">Methyltransferase</keyword>
<protein>
    <recommendedName>
        <fullName evidence="1">DNA (cytosine-5-)-methyltransferase</fullName>
        <ecNumber evidence="1">2.1.1.37</ecNumber>
    </recommendedName>
</protein>
<organism evidence="8 9">
    <name type="scientific">Leucobacter albus</name>
    <dbReference type="NCBI Taxonomy" id="272210"/>
    <lineage>
        <taxon>Bacteria</taxon>
        <taxon>Bacillati</taxon>
        <taxon>Actinomycetota</taxon>
        <taxon>Actinomycetes</taxon>
        <taxon>Micrococcales</taxon>
        <taxon>Microbacteriaceae</taxon>
        <taxon>Leucobacter</taxon>
    </lineage>
</organism>
<dbReference type="PANTHER" id="PTHR10629:SF52">
    <property type="entry name" value="DNA (CYTOSINE-5)-METHYLTRANSFERASE 1"/>
    <property type="match status" value="1"/>
</dbReference>
<reference evidence="9" key="1">
    <citation type="journal article" date="2019" name="Int. J. Syst. Evol. Microbiol.">
        <title>The Global Catalogue of Microorganisms (GCM) 10K type strain sequencing project: providing services to taxonomists for standard genome sequencing and annotation.</title>
        <authorList>
            <consortium name="The Broad Institute Genomics Platform"/>
            <consortium name="The Broad Institute Genome Sequencing Center for Infectious Disease"/>
            <person name="Wu L."/>
            <person name="Ma J."/>
        </authorList>
    </citation>
    <scope>NUCLEOTIDE SEQUENCE [LARGE SCALE GENOMIC DNA]</scope>
    <source>
        <strain evidence="9">CCUG 50213</strain>
    </source>
</reference>
<dbReference type="InterPro" id="IPR001525">
    <property type="entry name" value="C5_MeTfrase"/>
</dbReference>
<dbReference type="PROSITE" id="PS51679">
    <property type="entry name" value="SAM_MT_C5"/>
    <property type="match status" value="1"/>
</dbReference>
<dbReference type="InterPro" id="IPR050390">
    <property type="entry name" value="C5-Methyltransferase"/>
</dbReference>
<dbReference type="PROSITE" id="PS00095">
    <property type="entry name" value="C5_MTASE_2"/>
    <property type="match status" value="1"/>
</dbReference>
<comment type="similarity">
    <text evidence="6 7">Belongs to the class I-like SAM-binding methyltransferase superfamily. C5-methyltransferase family.</text>
</comment>
<dbReference type="RefSeq" id="WP_343961846.1">
    <property type="nucleotide sequence ID" value="NZ_BAAAKZ010000013.1"/>
</dbReference>
<feature type="active site" evidence="6">
    <location>
        <position position="164"/>
    </location>
</feature>
<dbReference type="InterPro" id="IPR029063">
    <property type="entry name" value="SAM-dependent_MTases_sf"/>
</dbReference>
<keyword evidence="4 6" id="KW-0949">S-adenosyl-L-methionine</keyword>
<evidence type="ECO:0000256" key="4">
    <source>
        <dbReference type="ARBA" id="ARBA00022691"/>
    </source>
</evidence>
<name>A0ABW3TP13_9MICO</name>
<keyword evidence="9" id="KW-1185">Reference proteome</keyword>
<proteinExistence type="inferred from homology"/>
<keyword evidence="3 6" id="KW-0808">Transferase</keyword>
<dbReference type="CDD" id="cd00315">
    <property type="entry name" value="Cyt_C5_DNA_methylase"/>
    <property type="match status" value="1"/>
</dbReference>
<dbReference type="InterPro" id="IPR031303">
    <property type="entry name" value="C5_meth_CS"/>
</dbReference>
<keyword evidence="5" id="KW-0680">Restriction system</keyword>
<dbReference type="NCBIfam" id="TIGR00675">
    <property type="entry name" value="dcm"/>
    <property type="match status" value="1"/>
</dbReference>
<evidence type="ECO:0000256" key="2">
    <source>
        <dbReference type="ARBA" id="ARBA00022603"/>
    </source>
</evidence>
<evidence type="ECO:0000313" key="8">
    <source>
        <dbReference type="EMBL" id="MFD1201989.1"/>
    </source>
</evidence>
<dbReference type="PRINTS" id="PR00105">
    <property type="entry name" value="C5METTRFRASE"/>
</dbReference>
<dbReference type="GO" id="GO:0003886">
    <property type="term" value="F:DNA (cytosine-5-)-methyltransferase activity"/>
    <property type="evidence" value="ECO:0007669"/>
    <property type="project" value="UniProtKB-EC"/>
</dbReference>
<evidence type="ECO:0000256" key="7">
    <source>
        <dbReference type="RuleBase" id="RU000416"/>
    </source>
</evidence>
<evidence type="ECO:0000256" key="3">
    <source>
        <dbReference type="ARBA" id="ARBA00022679"/>
    </source>
</evidence>
<dbReference type="EC" id="2.1.1.37" evidence="1"/>
<gene>
    <name evidence="8" type="ORF">ACFQ3U_08795</name>
</gene>
<dbReference type="EMBL" id="JBHTLY010000003">
    <property type="protein sequence ID" value="MFD1201989.1"/>
    <property type="molecule type" value="Genomic_DNA"/>
</dbReference>
<evidence type="ECO:0000313" key="9">
    <source>
        <dbReference type="Proteomes" id="UP001597181"/>
    </source>
</evidence>